<name>A0A4C1SF51_EUMVA</name>
<evidence type="ECO:0000313" key="6">
    <source>
        <dbReference type="Proteomes" id="UP000299102"/>
    </source>
</evidence>
<keyword evidence="6" id="KW-1185">Reference proteome</keyword>
<evidence type="ECO:0000256" key="2">
    <source>
        <dbReference type="ARBA" id="ARBA00023140"/>
    </source>
</evidence>
<keyword evidence="5" id="KW-0560">Oxidoreductase</keyword>
<dbReference type="Pfam" id="PF13193">
    <property type="entry name" value="AMP-binding_C"/>
    <property type="match status" value="1"/>
</dbReference>
<keyword evidence="2" id="KW-0576">Peroxisome</keyword>
<accession>A0A4C1SF51</accession>
<dbReference type="PANTHER" id="PTHR24096:SF353">
    <property type="entry name" value="GH16244P-RELATED"/>
    <property type="match status" value="1"/>
</dbReference>
<evidence type="ECO:0000259" key="3">
    <source>
        <dbReference type="Pfam" id="PF00501"/>
    </source>
</evidence>
<dbReference type="Pfam" id="PF00501">
    <property type="entry name" value="AMP-binding"/>
    <property type="match status" value="1"/>
</dbReference>
<dbReference type="AlphaFoldDB" id="A0A4C1SF51"/>
<evidence type="ECO:0000259" key="4">
    <source>
        <dbReference type="Pfam" id="PF13193"/>
    </source>
</evidence>
<dbReference type="InterPro" id="IPR000873">
    <property type="entry name" value="AMP-dep_synth/lig_dom"/>
</dbReference>
<dbReference type="PANTHER" id="PTHR24096">
    <property type="entry name" value="LONG-CHAIN-FATTY-ACID--COA LIGASE"/>
    <property type="match status" value="1"/>
</dbReference>
<keyword evidence="5" id="KW-0503">Monooxygenase</keyword>
<dbReference type="GO" id="GO:0004497">
    <property type="term" value="F:monooxygenase activity"/>
    <property type="evidence" value="ECO:0007669"/>
    <property type="project" value="UniProtKB-KW"/>
</dbReference>
<dbReference type="Gene3D" id="3.40.50.980">
    <property type="match status" value="2"/>
</dbReference>
<comment type="subcellular location">
    <subcellularLocation>
        <location evidence="1">Peroxisome</location>
    </subcellularLocation>
</comment>
<dbReference type="STRING" id="151549.A0A4C1SF51"/>
<dbReference type="OrthoDB" id="10253869at2759"/>
<gene>
    <name evidence="5" type="ORF">EVAR_76995_1</name>
</gene>
<proteinExistence type="predicted"/>
<dbReference type="InterPro" id="IPR045851">
    <property type="entry name" value="AMP-bd_C_sf"/>
</dbReference>
<dbReference type="GO" id="GO:0004467">
    <property type="term" value="F:long-chain fatty acid-CoA ligase activity"/>
    <property type="evidence" value="ECO:0007669"/>
    <property type="project" value="TreeGrafter"/>
</dbReference>
<evidence type="ECO:0000313" key="5">
    <source>
        <dbReference type="EMBL" id="GBP00779.1"/>
    </source>
</evidence>
<feature type="domain" description="AMP-dependent synthetase/ligase" evidence="3">
    <location>
        <begin position="27"/>
        <end position="305"/>
    </location>
</feature>
<feature type="domain" description="AMP-binding enzyme C-terminal" evidence="4">
    <location>
        <begin position="356"/>
        <end position="406"/>
    </location>
</feature>
<reference evidence="5 6" key="1">
    <citation type="journal article" date="2019" name="Commun. Biol.">
        <title>The bagworm genome reveals a unique fibroin gene that provides high tensile strength.</title>
        <authorList>
            <person name="Kono N."/>
            <person name="Nakamura H."/>
            <person name="Ohtoshi R."/>
            <person name="Tomita M."/>
            <person name="Numata K."/>
            <person name="Arakawa K."/>
        </authorList>
    </citation>
    <scope>NUCLEOTIDE SEQUENCE [LARGE SCALE GENOMIC DNA]</scope>
</reference>
<dbReference type="Gene3D" id="2.30.38.10">
    <property type="entry name" value="Luciferase, Domain 3"/>
    <property type="match status" value="1"/>
</dbReference>
<sequence>MTVAIDCPTWAMEELGLESKCIFTVKTEDEIKATLSFSKPKIIFCQNDSVKDYEAALKSLGLDATIITFHEGECTMEDFINKYSTEDDVNNFKAADFDPDEVFSWLVSTSGSTGVPKVAAFTGRVVFDALTFYTKMLLYQKEGINLLLSPVQWMTHYWITLSGPPTQKTILKTSATATHEHMTDMINKYKPNFAVFSPPVITQLLKDPKCDLTCFDLINVGGSRVYKDLLVDLKSRTRGMVLEAYGQSECMGILYPAPGTPLGSCGKGFLFYKLKLVDPETEKEINEPNVPGELYVKGPIFSEYYNNPEETAKAFTEDGWFKTGDLLSRDENGFYYFVERIKMLIKWKNYHVHPTEIEELVRELPDVVEVAVTGVPDPEHGEAPAACVVRRAGSELTAQDIKDLVKGIPIFYSNAIRHTKLQNMLLGNTLRRRLIDSKHSKPRSRETS</sequence>
<dbReference type="GO" id="GO:0046949">
    <property type="term" value="P:fatty-acyl-CoA biosynthetic process"/>
    <property type="evidence" value="ECO:0007669"/>
    <property type="project" value="TreeGrafter"/>
</dbReference>
<organism evidence="5 6">
    <name type="scientific">Eumeta variegata</name>
    <name type="common">Bagworm moth</name>
    <name type="synonym">Eumeta japonica</name>
    <dbReference type="NCBI Taxonomy" id="151549"/>
    <lineage>
        <taxon>Eukaryota</taxon>
        <taxon>Metazoa</taxon>
        <taxon>Ecdysozoa</taxon>
        <taxon>Arthropoda</taxon>
        <taxon>Hexapoda</taxon>
        <taxon>Insecta</taxon>
        <taxon>Pterygota</taxon>
        <taxon>Neoptera</taxon>
        <taxon>Endopterygota</taxon>
        <taxon>Lepidoptera</taxon>
        <taxon>Glossata</taxon>
        <taxon>Ditrysia</taxon>
        <taxon>Tineoidea</taxon>
        <taxon>Psychidae</taxon>
        <taxon>Oiketicinae</taxon>
        <taxon>Eumeta</taxon>
    </lineage>
</organism>
<protein>
    <submittedName>
        <fullName evidence="5">Luciferin 4-monooxygenase</fullName>
    </submittedName>
</protein>
<dbReference type="GO" id="GO:0005777">
    <property type="term" value="C:peroxisome"/>
    <property type="evidence" value="ECO:0007669"/>
    <property type="project" value="UniProtKB-SubCell"/>
</dbReference>
<dbReference type="EMBL" id="BGZK01000006">
    <property type="protein sequence ID" value="GBP00779.1"/>
    <property type="molecule type" value="Genomic_DNA"/>
</dbReference>
<dbReference type="SUPFAM" id="SSF56801">
    <property type="entry name" value="Acetyl-CoA synthetase-like"/>
    <property type="match status" value="1"/>
</dbReference>
<comment type="caution">
    <text evidence="5">The sequence shown here is derived from an EMBL/GenBank/DDBJ whole genome shotgun (WGS) entry which is preliminary data.</text>
</comment>
<evidence type="ECO:0000256" key="1">
    <source>
        <dbReference type="ARBA" id="ARBA00004275"/>
    </source>
</evidence>
<dbReference type="Gene3D" id="3.30.300.30">
    <property type="match status" value="1"/>
</dbReference>
<dbReference type="Proteomes" id="UP000299102">
    <property type="component" value="Unassembled WGS sequence"/>
</dbReference>
<dbReference type="InterPro" id="IPR025110">
    <property type="entry name" value="AMP-bd_C"/>
</dbReference>